<dbReference type="Proteomes" id="UP000245119">
    <property type="component" value="Linkage Group LG12"/>
</dbReference>
<feature type="domain" description="DUF4502" evidence="2">
    <location>
        <begin position="70"/>
        <end position="261"/>
    </location>
</feature>
<sequence>MTTRNDTDSEEIALSDSPDSPDSKDSSTDYGPINRMVEGRRKRKRGATTVWKRRKSNKAKTDHVSADCNHSESDTCDIISASESEGDDAKKEIDSEKAAASSGEIPPDQQIEFALSPVHLKPVSPENETGSAHETKCHTTPERDSSPQRLTLPNDILRGGLAEQLERLMSREKSANHIWLHQQATGEGLQGPWARYLTVKITNLETVYSLHVARCVVLESSADKSLPGVECKVLFSHLGGQQLSLVRPGATVKIFPPWQQLSLPNEEILFCNRYLLDTYPPSGNKCLQVQEQQSLVQMRAYLWQVDMSLLKRCDLLVEDSQGTVAVIQGAENCVTRDMKVVEGCVYCFTGLQVKSRTNREKDPALFSVVEAAWLARSQRSASMSQGEGSAGYSQAPCTSHRASFLAKVLYTSCSSQSPSSEEEQEILAELFVVDNSLTSKDCIKSNVDHSPFYSKVTIVSGCSTDDLVLDMSKGGDIPYVALFMDVWIVGDRWLADKYSSLCCIDKDNEKVRNRMKILSPDHLQSIRDCEVYLSPLTLAAGVHSLVQISGVIQNIDENSAISWDECDSCGSNQLGTWSSNGTTVCMECKKSVENPVQRMKMDVFVLDENISSLVKISLLQSTIQQILPEEHDEEGYDVNSVLSKHVGPLNCVITSPATKTTSPVARQIF</sequence>
<dbReference type="AlphaFoldDB" id="A0A2T7NJB9"/>
<dbReference type="Pfam" id="PF14951">
    <property type="entry name" value="DUF4503"/>
    <property type="match status" value="1"/>
</dbReference>
<feature type="domain" description="DUF4503" evidence="3">
    <location>
        <begin position="397"/>
        <end position="663"/>
    </location>
</feature>
<evidence type="ECO:0000259" key="2">
    <source>
        <dbReference type="Pfam" id="PF14950"/>
    </source>
</evidence>
<dbReference type="OrthoDB" id="1914453at2759"/>
<accession>A0A2T7NJB9</accession>
<dbReference type="InterPro" id="IPR028026">
    <property type="entry name" value="DUF4502"/>
</dbReference>
<dbReference type="PANTHER" id="PTHR34347">
    <property type="entry name" value="DNA REPAIR-SCAFFOLDING PROTEIN SPIDR"/>
    <property type="match status" value="1"/>
</dbReference>
<feature type="compositionally biased region" description="Basic residues" evidence="1">
    <location>
        <begin position="40"/>
        <end position="58"/>
    </location>
</feature>
<dbReference type="STRING" id="400727.A0A2T7NJB9"/>
<dbReference type="GO" id="GO:0005654">
    <property type="term" value="C:nucleoplasm"/>
    <property type="evidence" value="ECO:0007669"/>
    <property type="project" value="TreeGrafter"/>
</dbReference>
<feature type="compositionally biased region" description="Basic and acidic residues" evidence="1">
    <location>
        <begin position="59"/>
        <end position="73"/>
    </location>
</feature>
<dbReference type="InterPro" id="IPR053054">
    <property type="entry name" value="DNA_repair-scaffolding"/>
</dbReference>
<feature type="compositionally biased region" description="Basic and acidic residues" evidence="1">
    <location>
        <begin position="131"/>
        <end position="146"/>
    </location>
</feature>
<name>A0A2T7NJB9_POMCA</name>
<evidence type="ECO:0000313" key="5">
    <source>
        <dbReference type="Proteomes" id="UP000245119"/>
    </source>
</evidence>
<reference evidence="4 5" key="1">
    <citation type="submission" date="2018-04" db="EMBL/GenBank/DDBJ databases">
        <title>The genome of golden apple snail Pomacea canaliculata provides insight into stress tolerance and invasive adaptation.</title>
        <authorList>
            <person name="Liu C."/>
            <person name="Liu B."/>
            <person name="Ren Y."/>
            <person name="Zhang Y."/>
            <person name="Wang H."/>
            <person name="Li S."/>
            <person name="Jiang F."/>
            <person name="Yin L."/>
            <person name="Zhang G."/>
            <person name="Qian W."/>
            <person name="Fan W."/>
        </authorList>
    </citation>
    <scope>NUCLEOTIDE SEQUENCE [LARGE SCALE GENOMIC DNA]</scope>
    <source>
        <strain evidence="4">SZHN2017</strain>
        <tissue evidence="4">Muscle</tissue>
    </source>
</reference>
<comment type="caution">
    <text evidence="4">The sequence shown here is derived from an EMBL/GenBank/DDBJ whole genome shotgun (WGS) entry which is preliminary data.</text>
</comment>
<dbReference type="EMBL" id="PZQS01000012">
    <property type="protein sequence ID" value="PVD21246.1"/>
    <property type="molecule type" value="Genomic_DNA"/>
</dbReference>
<keyword evidence="5" id="KW-1185">Reference proteome</keyword>
<feature type="region of interest" description="Disordered" evidence="1">
    <location>
        <begin position="1"/>
        <end position="107"/>
    </location>
</feature>
<protein>
    <recommendedName>
        <fullName evidence="6">DUF4503 domain-containing protein</fullName>
    </recommendedName>
</protein>
<evidence type="ECO:0008006" key="6">
    <source>
        <dbReference type="Google" id="ProtNLM"/>
    </source>
</evidence>
<dbReference type="GO" id="GO:0000228">
    <property type="term" value="C:nuclear chromosome"/>
    <property type="evidence" value="ECO:0007669"/>
    <property type="project" value="TreeGrafter"/>
</dbReference>
<feature type="region of interest" description="Disordered" evidence="1">
    <location>
        <begin position="121"/>
        <end position="153"/>
    </location>
</feature>
<dbReference type="PANTHER" id="PTHR34347:SF1">
    <property type="entry name" value="DNA REPAIR-SCAFFOLDING PROTEIN"/>
    <property type="match status" value="1"/>
</dbReference>
<gene>
    <name evidence="4" type="ORF">C0Q70_19417</name>
</gene>
<evidence type="ECO:0000313" key="4">
    <source>
        <dbReference type="EMBL" id="PVD21246.1"/>
    </source>
</evidence>
<organism evidence="4 5">
    <name type="scientific">Pomacea canaliculata</name>
    <name type="common">Golden apple snail</name>
    <dbReference type="NCBI Taxonomy" id="400727"/>
    <lineage>
        <taxon>Eukaryota</taxon>
        <taxon>Metazoa</taxon>
        <taxon>Spiralia</taxon>
        <taxon>Lophotrochozoa</taxon>
        <taxon>Mollusca</taxon>
        <taxon>Gastropoda</taxon>
        <taxon>Caenogastropoda</taxon>
        <taxon>Architaenioglossa</taxon>
        <taxon>Ampullarioidea</taxon>
        <taxon>Ampullariidae</taxon>
        <taxon>Pomacea</taxon>
    </lineage>
</organism>
<evidence type="ECO:0000256" key="1">
    <source>
        <dbReference type="SAM" id="MobiDB-lite"/>
    </source>
</evidence>
<evidence type="ECO:0000259" key="3">
    <source>
        <dbReference type="Pfam" id="PF14951"/>
    </source>
</evidence>
<dbReference type="Pfam" id="PF14950">
    <property type="entry name" value="DUF4502"/>
    <property type="match status" value="1"/>
</dbReference>
<dbReference type="GO" id="GO:0000724">
    <property type="term" value="P:double-strand break repair via homologous recombination"/>
    <property type="evidence" value="ECO:0007669"/>
    <property type="project" value="TreeGrafter"/>
</dbReference>
<dbReference type="GO" id="GO:0070202">
    <property type="term" value="P:regulation of establishment of protein localization to chromosome"/>
    <property type="evidence" value="ECO:0007669"/>
    <property type="project" value="TreeGrafter"/>
</dbReference>
<feature type="compositionally biased region" description="Basic and acidic residues" evidence="1">
    <location>
        <begin position="87"/>
        <end position="97"/>
    </location>
</feature>
<dbReference type="InterPro" id="IPR028032">
    <property type="entry name" value="DUF4503"/>
</dbReference>
<proteinExistence type="predicted"/>